<keyword evidence="4 6" id="KW-1133">Transmembrane helix</keyword>
<feature type="transmembrane region" description="Helical" evidence="6">
    <location>
        <begin position="218"/>
        <end position="242"/>
    </location>
</feature>
<evidence type="ECO:0000313" key="9">
    <source>
        <dbReference type="Proteomes" id="UP000006804"/>
    </source>
</evidence>
<dbReference type="GO" id="GO:0022857">
    <property type="term" value="F:transmembrane transporter activity"/>
    <property type="evidence" value="ECO:0007669"/>
    <property type="project" value="InterPro"/>
</dbReference>
<dbReference type="KEGG" id="tta:Theth_0668"/>
<evidence type="ECO:0000256" key="5">
    <source>
        <dbReference type="ARBA" id="ARBA00023136"/>
    </source>
</evidence>
<feature type="transmembrane region" description="Helical" evidence="6">
    <location>
        <begin position="361"/>
        <end position="385"/>
    </location>
</feature>
<keyword evidence="9" id="KW-1185">Reference proteome</keyword>
<feature type="transmembrane region" description="Helical" evidence="6">
    <location>
        <begin position="248"/>
        <end position="271"/>
    </location>
</feature>
<comment type="subcellular location">
    <subcellularLocation>
        <location evidence="1">Cell membrane</location>
        <topology evidence="1">Multi-pass membrane protein</topology>
    </subcellularLocation>
</comment>
<dbReference type="PROSITE" id="PS50850">
    <property type="entry name" value="MFS"/>
    <property type="match status" value="1"/>
</dbReference>
<dbReference type="PANTHER" id="PTHR42688:SF1">
    <property type="entry name" value="BLR5212 PROTEIN"/>
    <property type="match status" value="1"/>
</dbReference>
<keyword evidence="5 6" id="KW-0472">Membrane</keyword>
<dbReference type="InterPro" id="IPR020846">
    <property type="entry name" value="MFS_dom"/>
</dbReference>
<dbReference type="CDD" id="cd17370">
    <property type="entry name" value="MFS_MJ1317_like"/>
    <property type="match status" value="1"/>
</dbReference>
<dbReference type="PANTHER" id="PTHR42688">
    <property type="entry name" value="CONSERVED PROTEIN"/>
    <property type="match status" value="1"/>
</dbReference>
<dbReference type="STRING" id="688269.Theth_0668"/>
<dbReference type="Proteomes" id="UP000006804">
    <property type="component" value="Chromosome"/>
</dbReference>
<accession>F7YXV6</accession>
<feature type="transmembrane region" description="Helical" evidence="6">
    <location>
        <begin position="278"/>
        <end position="298"/>
    </location>
</feature>
<gene>
    <name evidence="8" type="ORF">Theth_0668</name>
</gene>
<feature type="transmembrane region" description="Helical" evidence="6">
    <location>
        <begin position="339"/>
        <end position="355"/>
    </location>
</feature>
<feature type="transmembrane region" description="Helical" evidence="6">
    <location>
        <begin position="172"/>
        <end position="197"/>
    </location>
</feature>
<dbReference type="EMBL" id="CP002351">
    <property type="protein sequence ID" value="AEH50755.1"/>
    <property type="molecule type" value="Genomic_DNA"/>
</dbReference>
<keyword evidence="3 6" id="KW-0812">Transmembrane</keyword>
<evidence type="ECO:0000313" key="8">
    <source>
        <dbReference type="EMBL" id="AEH50755.1"/>
    </source>
</evidence>
<feature type="transmembrane region" description="Helical" evidence="6">
    <location>
        <begin position="32"/>
        <end position="54"/>
    </location>
</feature>
<keyword evidence="2" id="KW-1003">Cell membrane</keyword>
<evidence type="ECO:0000256" key="2">
    <source>
        <dbReference type="ARBA" id="ARBA00022475"/>
    </source>
</evidence>
<reference evidence="8 9" key="1">
    <citation type="submission" date="2010-11" db="EMBL/GenBank/DDBJ databases">
        <title>The complete genome of Thermotoga thermarum DSM 5069.</title>
        <authorList>
            <consortium name="US DOE Joint Genome Institute (JGI-PGF)"/>
            <person name="Lucas S."/>
            <person name="Copeland A."/>
            <person name="Lapidus A."/>
            <person name="Bruce D."/>
            <person name="Goodwin L."/>
            <person name="Pitluck S."/>
            <person name="Kyrpides N."/>
            <person name="Mavromatis K."/>
            <person name="Ivanova N."/>
            <person name="Zeytun A."/>
            <person name="Brettin T."/>
            <person name="Detter J.C."/>
            <person name="Tapia R."/>
            <person name="Han C."/>
            <person name="Land M."/>
            <person name="Hauser L."/>
            <person name="Markowitz V."/>
            <person name="Cheng J.-F."/>
            <person name="Hugenholtz P."/>
            <person name="Woyke T."/>
            <person name="Wu D."/>
            <person name="Spring S."/>
            <person name="Schroeder M."/>
            <person name="Brambilla E."/>
            <person name="Klenk H.-P."/>
            <person name="Eisen J.A."/>
        </authorList>
    </citation>
    <scope>NUCLEOTIDE SEQUENCE [LARGE SCALE GENOMIC DNA]</scope>
    <source>
        <strain evidence="8 9">DSM 5069</strain>
    </source>
</reference>
<dbReference type="Gene3D" id="1.20.1250.20">
    <property type="entry name" value="MFS general substrate transporter like domains"/>
    <property type="match status" value="1"/>
</dbReference>
<name>F7YXV6_9THEM</name>
<dbReference type="InterPro" id="IPR036259">
    <property type="entry name" value="MFS_trans_sf"/>
</dbReference>
<dbReference type="HOGENOM" id="CLU_040020_2_0_0"/>
<evidence type="ECO:0000256" key="1">
    <source>
        <dbReference type="ARBA" id="ARBA00004651"/>
    </source>
</evidence>
<dbReference type="GO" id="GO:0005886">
    <property type="term" value="C:plasma membrane"/>
    <property type="evidence" value="ECO:0007669"/>
    <property type="project" value="UniProtKB-SubCell"/>
</dbReference>
<feature type="transmembrane region" description="Helical" evidence="6">
    <location>
        <begin position="75"/>
        <end position="96"/>
    </location>
</feature>
<dbReference type="InterPro" id="IPR052425">
    <property type="entry name" value="Uncharacterized_MFS-type"/>
</dbReference>
<dbReference type="PATRIC" id="fig|688269.3.peg.693"/>
<dbReference type="AlphaFoldDB" id="F7YXV6"/>
<proteinExistence type="predicted"/>
<evidence type="ECO:0000256" key="4">
    <source>
        <dbReference type="ARBA" id="ARBA00022989"/>
    </source>
</evidence>
<sequence length="390" mass="42139" precursor="true">MKKQIRSALAFIILMGFVSLFSDIVYEGARSIAGQFLGLLGASAAAVALVAGLGEFIGYSFRLVSGYLADRTKKYWLFTLIGYGMNLFAIPMLALVGNWQLAFVLLIAERFGKALRKPARDTMMSYAAKQVGSGFGFGLEEALDQIGAVAGPVFLSLVLALKSGEEISKYRFGFAILFVPAAVSVALLIIARILFPAPSQFEKDSQDVEAKGKFSRKFIWYLIAICLIAAGFADFPFIAFHVSQEKVFAASLIPILYALAMGVDAAAALVFGKLYDKFGVTILMVSSGLTAMFAPLVFLTKNPWVIAVGISLWGIGMGAQESILKAVVADIVPKERRGTAYGIFNTLFGLAWFLGSFTMGILYGISIVAMVVFSIMMEVFAIVALTRLKK</sequence>
<dbReference type="eggNOG" id="COG2814">
    <property type="taxonomic scope" value="Bacteria"/>
</dbReference>
<evidence type="ECO:0000259" key="7">
    <source>
        <dbReference type="PROSITE" id="PS50850"/>
    </source>
</evidence>
<feature type="domain" description="Major facilitator superfamily (MFS) profile" evidence="7">
    <location>
        <begin position="8"/>
        <end position="390"/>
    </location>
</feature>
<protein>
    <submittedName>
        <fullName evidence="8">Major facilitator superfamily MFS_1</fullName>
    </submittedName>
</protein>
<evidence type="ECO:0000256" key="6">
    <source>
        <dbReference type="SAM" id="Phobius"/>
    </source>
</evidence>
<dbReference type="Pfam" id="PF07690">
    <property type="entry name" value="MFS_1"/>
    <property type="match status" value="1"/>
</dbReference>
<dbReference type="InterPro" id="IPR011701">
    <property type="entry name" value="MFS"/>
</dbReference>
<feature type="transmembrane region" description="Helical" evidence="6">
    <location>
        <begin position="7"/>
        <end position="26"/>
    </location>
</feature>
<evidence type="ECO:0000256" key="3">
    <source>
        <dbReference type="ARBA" id="ARBA00022692"/>
    </source>
</evidence>
<organism evidence="8 9">
    <name type="scientific">Pseudothermotoga thermarum DSM 5069</name>
    <dbReference type="NCBI Taxonomy" id="688269"/>
    <lineage>
        <taxon>Bacteria</taxon>
        <taxon>Thermotogati</taxon>
        <taxon>Thermotogota</taxon>
        <taxon>Thermotogae</taxon>
        <taxon>Thermotogales</taxon>
        <taxon>Thermotogaceae</taxon>
        <taxon>Pseudothermotoga</taxon>
    </lineage>
</organism>
<dbReference type="SUPFAM" id="SSF103473">
    <property type="entry name" value="MFS general substrate transporter"/>
    <property type="match status" value="1"/>
</dbReference>